<reference evidence="2 3" key="1">
    <citation type="journal article" date="2021" name="Elife">
        <title>Chloroplast acquisition without the gene transfer in kleptoplastic sea slugs, Plakobranchus ocellatus.</title>
        <authorList>
            <person name="Maeda T."/>
            <person name="Takahashi S."/>
            <person name="Yoshida T."/>
            <person name="Shimamura S."/>
            <person name="Takaki Y."/>
            <person name="Nagai Y."/>
            <person name="Toyoda A."/>
            <person name="Suzuki Y."/>
            <person name="Arimoto A."/>
            <person name="Ishii H."/>
            <person name="Satoh N."/>
            <person name="Nishiyama T."/>
            <person name="Hasebe M."/>
            <person name="Maruyama T."/>
            <person name="Minagawa J."/>
            <person name="Obokata J."/>
            <person name="Shigenobu S."/>
        </authorList>
    </citation>
    <scope>NUCLEOTIDE SEQUENCE [LARGE SCALE GENOMIC DNA]</scope>
</reference>
<name>A0AAV4JF89_9GAST</name>
<dbReference type="EMBL" id="BMAT01003095">
    <property type="protein sequence ID" value="GFS20051.1"/>
    <property type="molecule type" value="Genomic_DNA"/>
</dbReference>
<dbReference type="AlphaFoldDB" id="A0AAV4JF89"/>
<dbReference type="Proteomes" id="UP000762676">
    <property type="component" value="Unassembled WGS sequence"/>
</dbReference>
<keyword evidence="3" id="KW-1185">Reference proteome</keyword>
<sequence>MDYQEPSLPRLLCVLTRGRNSHRVKPRRLPSSATLVCCLRRALCRKSQDAASVGAGSSGSGGVVTTATTVSVGGVMNGGGHNSSNGGELHKRAGSRVPSAFSNHGYNHAGYYPLQPVAYSPAHAAPNTVQYQRTPHGSVYSSYTPHSQFYHHEHQHHHHSAGTASDITQLTAHNPITAPPGSAYTNSSSSQGATSQGGASVPRPYTPPSSSKSGRSGRSNNSTSVTYSHGPDRVALPVHL</sequence>
<feature type="region of interest" description="Disordered" evidence="1">
    <location>
        <begin position="76"/>
        <end position="100"/>
    </location>
</feature>
<accession>A0AAV4JF89</accession>
<evidence type="ECO:0000256" key="1">
    <source>
        <dbReference type="SAM" id="MobiDB-lite"/>
    </source>
</evidence>
<organism evidence="2 3">
    <name type="scientific">Elysia marginata</name>
    <dbReference type="NCBI Taxonomy" id="1093978"/>
    <lineage>
        <taxon>Eukaryota</taxon>
        <taxon>Metazoa</taxon>
        <taxon>Spiralia</taxon>
        <taxon>Lophotrochozoa</taxon>
        <taxon>Mollusca</taxon>
        <taxon>Gastropoda</taxon>
        <taxon>Heterobranchia</taxon>
        <taxon>Euthyneura</taxon>
        <taxon>Panpulmonata</taxon>
        <taxon>Sacoglossa</taxon>
        <taxon>Placobranchoidea</taxon>
        <taxon>Plakobranchidae</taxon>
        <taxon>Elysia</taxon>
    </lineage>
</organism>
<protein>
    <submittedName>
        <fullName evidence="2">Uncharacterized protein</fullName>
    </submittedName>
</protein>
<comment type="caution">
    <text evidence="2">The sequence shown here is derived from an EMBL/GenBank/DDBJ whole genome shotgun (WGS) entry which is preliminary data.</text>
</comment>
<feature type="compositionally biased region" description="Low complexity" evidence="1">
    <location>
        <begin position="208"/>
        <end position="224"/>
    </location>
</feature>
<feature type="region of interest" description="Disordered" evidence="1">
    <location>
        <begin position="172"/>
        <end position="240"/>
    </location>
</feature>
<gene>
    <name evidence="2" type="ORF">ElyMa_001559900</name>
</gene>
<evidence type="ECO:0000313" key="2">
    <source>
        <dbReference type="EMBL" id="GFS20051.1"/>
    </source>
</evidence>
<feature type="compositionally biased region" description="Low complexity" evidence="1">
    <location>
        <begin position="187"/>
        <end position="200"/>
    </location>
</feature>
<proteinExistence type="predicted"/>
<evidence type="ECO:0000313" key="3">
    <source>
        <dbReference type="Proteomes" id="UP000762676"/>
    </source>
</evidence>